<feature type="compositionally biased region" description="Gly residues" evidence="6">
    <location>
        <begin position="1"/>
        <end position="23"/>
    </location>
</feature>
<evidence type="ECO:0008006" key="12">
    <source>
        <dbReference type="Google" id="ProtNLM"/>
    </source>
</evidence>
<dbReference type="PANTHER" id="PTHR12412">
    <property type="entry name" value="CAP BINDING PROTEIN"/>
    <property type="match status" value="1"/>
</dbReference>
<dbReference type="InterPro" id="IPR016024">
    <property type="entry name" value="ARM-type_fold"/>
</dbReference>
<dbReference type="EMBL" id="JH767141">
    <property type="protein sequence ID" value="EQC38566.1"/>
    <property type="molecule type" value="Genomic_DNA"/>
</dbReference>
<protein>
    <recommendedName>
        <fullName evidence="12">MIF4G domain-containing protein</fullName>
    </recommendedName>
</protein>
<dbReference type="GO" id="GO:0005846">
    <property type="term" value="C:nuclear cap binding complex"/>
    <property type="evidence" value="ECO:0007669"/>
    <property type="project" value="InterPro"/>
</dbReference>
<dbReference type="GeneID" id="19944998"/>
<dbReference type="GO" id="GO:0006397">
    <property type="term" value="P:mRNA processing"/>
    <property type="evidence" value="ECO:0007669"/>
    <property type="project" value="UniProtKB-KW"/>
</dbReference>
<name>T0QV77_SAPDV</name>
<dbReference type="PANTHER" id="PTHR12412:SF2">
    <property type="entry name" value="NUCLEAR CAP-BINDING PROTEIN SUBUNIT 1"/>
    <property type="match status" value="1"/>
</dbReference>
<evidence type="ECO:0000313" key="10">
    <source>
        <dbReference type="EMBL" id="EQC38566.1"/>
    </source>
</evidence>
<dbReference type="VEuPathDB" id="FungiDB:SDRG_04271"/>
<dbReference type="InterPro" id="IPR027159">
    <property type="entry name" value="CBP80"/>
</dbReference>
<dbReference type="InterPro" id="IPR015172">
    <property type="entry name" value="MIF4G-like_typ-1"/>
</dbReference>
<dbReference type="AlphaFoldDB" id="T0QV77"/>
<evidence type="ECO:0000313" key="11">
    <source>
        <dbReference type="Proteomes" id="UP000030762"/>
    </source>
</evidence>
<dbReference type="GO" id="GO:0008380">
    <property type="term" value="P:RNA splicing"/>
    <property type="evidence" value="ECO:0007669"/>
    <property type="project" value="UniProtKB-KW"/>
</dbReference>
<dbReference type="InterPro" id="IPR015174">
    <property type="entry name" value="MIF4G-like_typ-2"/>
</dbReference>
<feature type="region of interest" description="Disordered" evidence="6">
    <location>
        <begin position="1"/>
        <end position="83"/>
    </location>
</feature>
<feature type="domain" description="MIF4G-like type 2" evidence="9">
    <location>
        <begin position="635"/>
        <end position="832"/>
    </location>
</feature>
<evidence type="ECO:0000256" key="1">
    <source>
        <dbReference type="ARBA" id="ARBA00004123"/>
    </source>
</evidence>
<gene>
    <name evidence="10" type="ORF">SDRG_04271</name>
</gene>
<dbReference type="Pfam" id="PF02854">
    <property type="entry name" value="MIF4G"/>
    <property type="match status" value="1"/>
</dbReference>
<dbReference type="GO" id="GO:0000339">
    <property type="term" value="F:RNA cap binding"/>
    <property type="evidence" value="ECO:0007669"/>
    <property type="project" value="InterPro"/>
</dbReference>
<reference evidence="10 11" key="1">
    <citation type="submission" date="2012-04" db="EMBL/GenBank/DDBJ databases">
        <title>The Genome Sequence of Saprolegnia declina VS20.</title>
        <authorList>
            <consortium name="The Broad Institute Genome Sequencing Platform"/>
            <person name="Russ C."/>
            <person name="Nusbaum C."/>
            <person name="Tyler B."/>
            <person name="van West P."/>
            <person name="Dieguez-Uribeondo J."/>
            <person name="de Bruijn I."/>
            <person name="Tripathy S."/>
            <person name="Jiang R."/>
            <person name="Young S.K."/>
            <person name="Zeng Q."/>
            <person name="Gargeya S."/>
            <person name="Fitzgerald M."/>
            <person name="Haas B."/>
            <person name="Abouelleil A."/>
            <person name="Alvarado L."/>
            <person name="Arachchi H.M."/>
            <person name="Berlin A."/>
            <person name="Chapman S.B."/>
            <person name="Goldberg J."/>
            <person name="Griggs A."/>
            <person name="Gujja S."/>
            <person name="Hansen M."/>
            <person name="Howarth C."/>
            <person name="Imamovic A."/>
            <person name="Larimer J."/>
            <person name="McCowen C."/>
            <person name="Montmayeur A."/>
            <person name="Murphy C."/>
            <person name="Neiman D."/>
            <person name="Pearson M."/>
            <person name="Priest M."/>
            <person name="Roberts A."/>
            <person name="Saif S."/>
            <person name="Shea T."/>
            <person name="Sisk P."/>
            <person name="Sykes S."/>
            <person name="Wortman J."/>
            <person name="Nusbaum C."/>
            <person name="Birren B."/>
        </authorList>
    </citation>
    <scope>NUCLEOTIDE SEQUENCE [LARGE SCALE GENOMIC DNA]</scope>
    <source>
        <strain evidence="10 11">VS20</strain>
    </source>
</reference>
<evidence type="ECO:0000256" key="5">
    <source>
        <dbReference type="ARBA" id="ARBA00023242"/>
    </source>
</evidence>
<dbReference type="eggNOG" id="KOG1104">
    <property type="taxonomic scope" value="Eukaryota"/>
</dbReference>
<feature type="compositionally biased region" description="Basic and acidic residues" evidence="6">
    <location>
        <begin position="29"/>
        <end position="42"/>
    </location>
</feature>
<dbReference type="InterPro" id="IPR003890">
    <property type="entry name" value="MIF4G-like_typ-3"/>
</dbReference>
<feature type="compositionally biased region" description="Basic and acidic residues" evidence="6">
    <location>
        <begin position="60"/>
        <end position="83"/>
    </location>
</feature>
<keyword evidence="4" id="KW-0508">mRNA splicing</keyword>
<evidence type="ECO:0000259" key="8">
    <source>
        <dbReference type="Pfam" id="PF09088"/>
    </source>
</evidence>
<evidence type="ECO:0000259" key="9">
    <source>
        <dbReference type="Pfam" id="PF09090"/>
    </source>
</evidence>
<organism evidence="10 11">
    <name type="scientific">Saprolegnia diclina (strain VS20)</name>
    <dbReference type="NCBI Taxonomy" id="1156394"/>
    <lineage>
        <taxon>Eukaryota</taxon>
        <taxon>Sar</taxon>
        <taxon>Stramenopiles</taxon>
        <taxon>Oomycota</taxon>
        <taxon>Saprolegniomycetes</taxon>
        <taxon>Saprolegniales</taxon>
        <taxon>Saprolegniaceae</taxon>
        <taxon>Saprolegnia</taxon>
    </lineage>
</organism>
<dbReference type="GO" id="GO:0003729">
    <property type="term" value="F:mRNA binding"/>
    <property type="evidence" value="ECO:0007669"/>
    <property type="project" value="TreeGrafter"/>
</dbReference>
<evidence type="ECO:0000256" key="6">
    <source>
        <dbReference type="SAM" id="MobiDB-lite"/>
    </source>
</evidence>
<dbReference type="OMA" id="CAAEGLM"/>
<keyword evidence="5" id="KW-0539">Nucleus</keyword>
<keyword evidence="3" id="KW-0507">mRNA processing</keyword>
<accession>T0QV77</accession>
<comment type="subcellular location">
    <subcellularLocation>
        <location evidence="1">Nucleus</location>
    </subcellularLocation>
</comment>
<dbReference type="GO" id="GO:0005634">
    <property type="term" value="C:nucleus"/>
    <property type="evidence" value="ECO:0007669"/>
    <property type="project" value="UniProtKB-SubCell"/>
</dbReference>
<sequence length="874" mass="98342">MADYGGGYGGRDGGRGYNDGPRGGYNDRGFQDGNRRRKRSDDMSDNYGNKRHRNNYNQRGDYRDNYRGRRDDNYRDNNRNGGDDDVLELKRRVITLGDSVNVSDTHAVRDVLSRCGEWLGEQLMFQAQEIAALVVTCAGRLSAKSEWYALLTTLLNEKNGVFGKKVVELACQAIQTDLNWWQSEDDPAEGTTELLRIKLLVRFLGHLATTKMIVAADVIQLLAHFVALCTPEPIEPDNRAQQDATAIKDYIAYIVLDTLLHCGHALSVAAEEPFDELIAQLTTYMAFREVDTTHSRFVPSNSWVVQRVRLNMLCDPEDDDVLGVAKALDPLAATWTAVEQLVAGLSRDSTKSDVALYNPSQSTWKVAALMYPQQFFMTVIKNTVPFALPTSAFPFTLELSAIHAKKLPSYSVVFRILNDESGPMGIAIAQMHLPSYLVARSYFEDILKAFAPSVAETSKQLLTCAHWLNARLDNVQAEFILVETLLVHILQHRDVPFGGAVLYQMLKQDAKTIQSALAILMELLFRQIPNMQMGTLDVFVRFFSLFLSNFEYKWPWAHWNYVLDAQADDAQRLFVSAVLERCVRLSYRQHMQSVLPEAFHMLLPPNPLHIIRFRQDEAGAFEANMNATLQDVYEDILSKIKARDDAAVIEAWCTEKKASLDKAIVLEMVVSALLEAGSATFTHFRSLLEKYQELLATLTASTDDALAAINAVGAVWEQSPQHVILILSLMMRHKVLTSTAISTWMFSADAVQQYSWHYVWEILDNSIVYGIERVEANPEDAAALDDLQAMLRAVLEGFMKVIADHKFSCDKEGTSFKDNWYNSTLARMKAVGRRFRVALQPLLPALESGVFAAAGAEQDVCTVFHYIKESYQAK</sequence>
<dbReference type="GO" id="GO:0006406">
    <property type="term" value="P:mRNA export from nucleus"/>
    <property type="evidence" value="ECO:0007669"/>
    <property type="project" value="InterPro"/>
</dbReference>
<evidence type="ECO:0000256" key="3">
    <source>
        <dbReference type="ARBA" id="ARBA00022664"/>
    </source>
</evidence>
<evidence type="ECO:0000259" key="7">
    <source>
        <dbReference type="Pfam" id="PF02854"/>
    </source>
</evidence>
<dbReference type="Gene3D" id="1.25.40.180">
    <property type="match status" value="3"/>
</dbReference>
<proteinExistence type="inferred from homology"/>
<dbReference type="Pfam" id="PF09090">
    <property type="entry name" value="MIF4G_like_2"/>
    <property type="match status" value="1"/>
</dbReference>
<comment type="similarity">
    <text evidence="2">Belongs to the NCBP1 family.</text>
</comment>
<dbReference type="Pfam" id="PF09088">
    <property type="entry name" value="MIF4G_like"/>
    <property type="match status" value="1"/>
</dbReference>
<keyword evidence="11" id="KW-1185">Reference proteome</keyword>
<dbReference type="Proteomes" id="UP000030762">
    <property type="component" value="Unassembled WGS sequence"/>
</dbReference>
<evidence type="ECO:0000256" key="4">
    <source>
        <dbReference type="ARBA" id="ARBA00023187"/>
    </source>
</evidence>
<dbReference type="GO" id="GO:0000184">
    <property type="term" value="P:nuclear-transcribed mRNA catabolic process, nonsense-mediated decay"/>
    <property type="evidence" value="ECO:0007669"/>
    <property type="project" value="TreeGrafter"/>
</dbReference>
<dbReference type="STRING" id="1156394.T0QV77"/>
<feature type="domain" description="MIF4G-like type 1" evidence="8">
    <location>
        <begin position="470"/>
        <end position="597"/>
    </location>
</feature>
<dbReference type="OrthoDB" id="10252707at2759"/>
<dbReference type="RefSeq" id="XP_008608158.1">
    <property type="nucleotide sequence ID" value="XM_008609936.1"/>
</dbReference>
<feature type="domain" description="MIF4G" evidence="7">
    <location>
        <begin position="129"/>
        <end position="289"/>
    </location>
</feature>
<evidence type="ECO:0000256" key="2">
    <source>
        <dbReference type="ARBA" id="ARBA00007413"/>
    </source>
</evidence>
<dbReference type="SUPFAM" id="SSF48371">
    <property type="entry name" value="ARM repeat"/>
    <property type="match status" value="3"/>
</dbReference>
<dbReference type="InParanoid" id="T0QV77"/>